<dbReference type="RefSeq" id="WP_381508087.1">
    <property type="nucleotide sequence ID" value="NZ_JBHUOM010000043.1"/>
</dbReference>
<dbReference type="Proteomes" id="UP001597512">
    <property type="component" value="Unassembled WGS sequence"/>
</dbReference>
<dbReference type="EMBL" id="JBHUOM010000043">
    <property type="protein sequence ID" value="MFD2937728.1"/>
    <property type="molecule type" value="Genomic_DNA"/>
</dbReference>
<gene>
    <name evidence="1" type="ORF">ACFS25_28430</name>
</gene>
<keyword evidence="2" id="KW-1185">Reference proteome</keyword>
<organism evidence="1 2">
    <name type="scientific">Spirosoma flavum</name>
    <dbReference type="NCBI Taxonomy" id="2048557"/>
    <lineage>
        <taxon>Bacteria</taxon>
        <taxon>Pseudomonadati</taxon>
        <taxon>Bacteroidota</taxon>
        <taxon>Cytophagia</taxon>
        <taxon>Cytophagales</taxon>
        <taxon>Cytophagaceae</taxon>
        <taxon>Spirosoma</taxon>
    </lineage>
</organism>
<name>A0ABW6ATI8_9BACT</name>
<evidence type="ECO:0000313" key="1">
    <source>
        <dbReference type="EMBL" id="MFD2937728.1"/>
    </source>
</evidence>
<sequence>MDMGVIKDVWDIFWDSVNLILGLPKRQKRHLSVALNDIATLLDNIREKFKGRVVPRREAYELIGIINVADKLAQPFKEKYPELAQVFDLQLPMIGKMMRDVDFFIDEKPRYSLHSSYDTKDAQFPAYVKGKIDEACEELERAAGIISSHSKRFKLEGKKLNS</sequence>
<reference evidence="2" key="1">
    <citation type="journal article" date="2019" name="Int. J. Syst. Evol. Microbiol.">
        <title>The Global Catalogue of Microorganisms (GCM) 10K type strain sequencing project: providing services to taxonomists for standard genome sequencing and annotation.</title>
        <authorList>
            <consortium name="The Broad Institute Genomics Platform"/>
            <consortium name="The Broad Institute Genome Sequencing Center for Infectious Disease"/>
            <person name="Wu L."/>
            <person name="Ma J."/>
        </authorList>
    </citation>
    <scope>NUCLEOTIDE SEQUENCE [LARGE SCALE GENOMIC DNA]</scope>
    <source>
        <strain evidence="2">KCTC 52490</strain>
    </source>
</reference>
<proteinExistence type="predicted"/>
<accession>A0ABW6ATI8</accession>
<comment type="caution">
    <text evidence="1">The sequence shown here is derived from an EMBL/GenBank/DDBJ whole genome shotgun (WGS) entry which is preliminary data.</text>
</comment>
<protein>
    <submittedName>
        <fullName evidence="1">Uncharacterized protein</fullName>
    </submittedName>
</protein>
<evidence type="ECO:0000313" key="2">
    <source>
        <dbReference type="Proteomes" id="UP001597512"/>
    </source>
</evidence>